<proteinExistence type="predicted"/>
<gene>
    <name evidence="1" type="ORF">N8T08_006838</name>
</gene>
<evidence type="ECO:0000313" key="1">
    <source>
        <dbReference type="EMBL" id="KAK1143311.1"/>
    </source>
</evidence>
<keyword evidence="2" id="KW-1185">Reference proteome</keyword>
<dbReference type="Proteomes" id="UP001177260">
    <property type="component" value="Unassembled WGS sequence"/>
</dbReference>
<reference evidence="1 2" key="1">
    <citation type="journal article" date="2023" name="ACS Omega">
        <title>Identification of the Neoaspergillic Acid Biosynthesis Gene Cluster by Establishing an In Vitro CRISPR-Ribonucleoprotein Genetic System in Aspergillus melleus.</title>
        <authorList>
            <person name="Yuan B."/>
            <person name="Grau M.F."/>
            <person name="Murata R.M."/>
            <person name="Torok T."/>
            <person name="Venkateswaran K."/>
            <person name="Stajich J.E."/>
            <person name="Wang C.C.C."/>
        </authorList>
    </citation>
    <scope>NUCLEOTIDE SEQUENCE [LARGE SCALE GENOMIC DNA]</scope>
    <source>
        <strain evidence="1 2">IMV 1140</strain>
    </source>
</reference>
<protein>
    <submittedName>
        <fullName evidence="1">Uncharacterized protein</fullName>
    </submittedName>
</protein>
<accession>A0ACC3B0M8</accession>
<organism evidence="1 2">
    <name type="scientific">Aspergillus melleus</name>
    <dbReference type="NCBI Taxonomy" id="138277"/>
    <lineage>
        <taxon>Eukaryota</taxon>
        <taxon>Fungi</taxon>
        <taxon>Dikarya</taxon>
        <taxon>Ascomycota</taxon>
        <taxon>Pezizomycotina</taxon>
        <taxon>Eurotiomycetes</taxon>
        <taxon>Eurotiomycetidae</taxon>
        <taxon>Eurotiales</taxon>
        <taxon>Aspergillaceae</taxon>
        <taxon>Aspergillus</taxon>
        <taxon>Aspergillus subgen. Circumdati</taxon>
    </lineage>
</organism>
<comment type="caution">
    <text evidence="1">The sequence shown here is derived from an EMBL/GenBank/DDBJ whole genome shotgun (WGS) entry which is preliminary data.</text>
</comment>
<name>A0ACC3B0M8_9EURO</name>
<evidence type="ECO:0000313" key="2">
    <source>
        <dbReference type="Proteomes" id="UP001177260"/>
    </source>
</evidence>
<sequence>MEARRRLAKRRNTAFAGIVGSGALDDVAYSDFYRSASSSSASPLPFYSENIDPSESFGQPHWQRGSGAPTDEVPRGINLKESLRGCYTVSAIKNVIQRLGVDPQRDPAASRLIFDHLLSHSSEQELIVFLNDITLNIPGAGNFLTAVKDLDFRETGLTEPLVLWDIVVRALELGLIRSDELAAIVQVLPNQVGEENSGTGVLIALYQEMWDAVGKCGVYGHNDLDEVIADAWLEVLVDRNTPDALRLAKRIVGATHKRNPTICSWTPLLITQQLETSSHETDSKFVNKLFRKFTGNMKLQNLIQVTEFLVASKKHHLLERWQDCLCASENAQKMISPQVWTNVRVIDDQARASKFLFHHHIILRLWVLRSLSNSLGGGPLWRIGTKWTDYVAYNLLDIYRASRKGLDHNDFMESMRKGIHDLGLPFNGLLMYVFDLKLGKKMTKAARKTLQRLEASDIPLEDSFADLQTYNAMKPHIFSAFEKNVRQTDVTDPSFIKHMLHIVRNGDSRNTWTLIRLLRSHTPLKISLSKSFQSIPAPSEKALVRYYDQPRSAGCPDPHAALEMIHSLANSISCSRNLSPCRAYSLVHWLYVFLLKHGAPVKPVIARAMYHAGVVRYRREGLRVSPTQYAYIMEIVKEYEDPEFVDVLVDAPQVGATHEELSDFEEDGYIYG</sequence>
<dbReference type="EMBL" id="JAOPJF010000041">
    <property type="protein sequence ID" value="KAK1143311.1"/>
    <property type="molecule type" value="Genomic_DNA"/>
</dbReference>